<keyword evidence="3" id="KW-1185">Reference proteome</keyword>
<keyword evidence="1" id="KW-1133">Transmembrane helix</keyword>
<keyword evidence="1" id="KW-0812">Transmembrane</keyword>
<evidence type="ECO:0000313" key="3">
    <source>
        <dbReference type="Proteomes" id="UP000093053"/>
    </source>
</evidence>
<evidence type="ECO:0000313" key="2">
    <source>
        <dbReference type="EMBL" id="ANZ41240.1"/>
    </source>
</evidence>
<gene>
    <name evidence="2" type="ORF">BBK82_40000</name>
</gene>
<feature type="transmembrane region" description="Helical" evidence="1">
    <location>
        <begin position="194"/>
        <end position="215"/>
    </location>
</feature>
<evidence type="ECO:0008006" key="4">
    <source>
        <dbReference type="Google" id="ProtNLM"/>
    </source>
</evidence>
<dbReference type="Pfam" id="PF14023">
    <property type="entry name" value="Bestrophin-like"/>
    <property type="match status" value="1"/>
</dbReference>
<dbReference type="EMBL" id="CP016793">
    <property type="protein sequence ID" value="ANZ41240.1"/>
    <property type="molecule type" value="Genomic_DNA"/>
</dbReference>
<dbReference type="Proteomes" id="UP000093053">
    <property type="component" value="Chromosome"/>
</dbReference>
<feature type="transmembrane region" description="Helical" evidence="1">
    <location>
        <begin position="222"/>
        <end position="243"/>
    </location>
</feature>
<dbReference type="InterPro" id="IPR025333">
    <property type="entry name" value="DUF4239"/>
</dbReference>
<proteinExistence type="predicted"/>
<protein>
    <recommendedName>
        <fullName evidence="4">DUF4239 domain-containing protein</fullName>
    </recommendedName>
</protein>
<evidence type="ECO:0000256" key="1">
    <source>
        <dbReference type="SAM" id="Phobius"/>
    </source>
</evidence>
<sequence length="273" mass="29466">MMDAAAADSEGPDRMLMILAITGVAVVVTIVVTVLVGRSRDHEQADDRDADSRGFLGAVLSGLFIVALAFYTVIVWEDASSVEDNSAAEAAAVADSYWQTAVLPQPQRDRVRTLLRDYAKSVADNEWPQLAEGSTDDRTDQVLDALHMEIVSLPATPEQVKSARDKMVERVRDIRDQRRGRVDASQGLSMTGQLMLGATLVGALAMIVFPLLMGFTARARHVVQMAITAGVLAAVCAVCVGMSHPYKGWLQVGPDAFVSVSEELDRIPVEKSP</sequence>
<dbReference type="AlphaFoldDB" id="A0A1B2HU27"/>
<reference evidence="2 3" key="1">
    <citation type="submission" date="2016-07" db="EMBL/GenBank/DDBJ databases">
        <title>Complete genome sequence of the Lentzea guizhouensis DHS C013.</title>
        <authorList>
            <person name="Cao C."/>
        </authorList>
    </citation>
    <scope>NUCLEOTIDE SEQUENCE [LARGE SCALE GENOMIC DNA]</scope>
    <source>
        <strain evidence="2 3">DHS C013</strain>
    </source>
</reference>
<organism evidence="2 3">
    <name type="scientific">Lentzea guizhouensis</name>
    <dbReference type="NCBI Taxonomy" id="1586287"/>
    <lineage>
        <taxon>Bacteria</taxon>
        <taxon>Bacillati</taxon>
        <taxon>Actinomycetota</taxon>
        <taxon>Actinomycetes</taxon>
        <taxon>Pseudonocardiales</taxon>
        <taxon>Pseudonocardiaceae</taxon>
        <taxon>Lentzea</taxon>
    </lineage>
</organism>
<dbReference type="KEGG" id="led:BBK82_40000"/>
<dbReference type="STRING" id="1586287.BBK82_40000"/>
<dbReference type="OrthoDB" id="3694782at2"/>
<feature type="transmembrane region" description="Helical" evidence="1">
    <location>
        <begin position="55"/>
        <end position="76"/>
    </location>
</feature>
<feature type="transmembrane region" description="Helical" evidence="1">
    <location>
        <begin position="15"/>
        <end position="35"/>
    </location>
</feature>
<accession>A0A1B2HU27</accession>
<keyword evidence="1" id="KW-0472">Membrane</keyword>
<dbReference type="RefSeq" id="WP_065919577.1">
    <property type="nucleotide sequence ID" value="NZ_CP016793.1"/>
</dbReference>
<name>A0A1B2HU27_9PSEU</name>